<sequence>NIHRIHEPYVFSTLNGYGHKSDQIFQIIEQLEFRGLAGGQGANIDSTGKNPQIDLALVQGGVNTITNTGPDRILNGDLIYWSVPPKDHPWERGRRGSERMVLHTLPYKPESDELSEDTLYKLLIKNNMSYLVNDKNMDARWPIMEGAKNLQQAIMQISLNALHTFLVSGIVTVAPNYTDVKVRAKNTNRYTSPQNLERRIDFLRLIGSSLGIKDLEKFKLKDDPKFTFRPNPPKSDTITTLSEFAMEVYFGKKNYALLAPLSEGTRTLPTGIKGALIKNQISANSDIFAAIGKTNDFTKRRIFAKANTPADPGKEMDIILGHYKF</sequence>
<name>A0A0F9ESJ9_9ZZZZ</name>
<organism evidence="1">
    <name type="scientific">marine sediment metagenome</name>
    <dbReference type="NCBI Taxonomy" id="412755"/>
    <lineage>
        <taxon>unclassified sequences</taxon>
        <taxon>metagenomes</taxon>
        <taxon>ecological metagenomes</taxon>
    </lineage>
</organism>
<protein>
    <submittedName>
        <fullName evidence="1">Uncharacterized protein</fullName>
    </submittedName>
</protein>
<proteinExistence type="predicted"/>
<dbReference type="AlphaFoldDB" id="A0A0F9ESJ9"/>
<dbReference type="EMBL" id="LAZR01033506">
    <property type="protein sequence ID" value="KKL47890.1"/>
    <property type="molecule type" value="Genomic_DNA"/>
</dbReference>
<comment type="caution">
    <text evidence="1">The sequence shown here is derived from an EMBL/GenBank/DDBJ whole genome shotgun (WGS) entry which is preliminary data.</text>
</comment>
<feature type="non-terminal residue" evidence="1">
    <location>
        <position position="1"/>
    </location>
</feature>
<evidence type="ECO:0000313" key="1">
    <source>
        <dbReference type="EMBL" id="KKL47890.1"/>
    </source>
</evidence>
<reference evidence="1" key="1">
    <citation type="journal article" date="2015" name="Nature">
        <title>Complex archaea that bridge the gap between prokaryotes and eukaryotes.</title>
        <authorList>
            <person name="Spang A."/>
            <person name="Saw J.H."/>
            <person name="Jorgensen S.L."/>
            <person name="Zaremba-Niedzwiedzka K."/>
            <person name="Martijn J."/>
            <person name="Lind A.E."/>
            <person name="van Eijk R."/>
            <person name="Schleper C."/>
            <person name="Guy L."/>
            <person name="Ettema T.J."/>
        </authorList>
    </citation>
    <scope>NUCLEOTIDE SEQUENCE</scope>
</reference>
<gene>
    <name evidence="1" type="ORF">LCGC14_2331000</name>
</gene>
<accession>A0A0F9ESJ9</accession>